<dbReference type="Pfam" id="PF03993">
    <property type="entry name" value="DUF349"/>
    <property type="match status" value="3"/>
</dbReference>
<feature type="compositionally biased region" description="Basic and acidic residues" evidence="2">
    <location>
        <begin position="1"/>
        <end position="10"/>
    </location>
</feature>
<evidence type="ECO:0000256" key="1">
    <source>
        <dbReference type="SAM" id="Coils"/>
    </source>
</evidence>
<name>A0A9D7TC41_9MICO</name>
<protein>
    <submittedName>
        <fullName evidence="3">DUF349 domain-containing protein</fullName>
    </submittedName>
</protein>
<evidence type="ECO:0000256" key="2">
    <source>
        <dbReference type="SAM" id="MobiDB-lite"/>
    </source>
</evidence>
<dbReference type="Proteomes" id="UP000886632">
    <property type="component" value="Unassembled WGS sequence"/>
</dbReference>
<evidence type="ECO:0000313" key="3">
    <source>
        <dbReference type="EMBL" id="MBL0003638.1"/>
    </source>
</evidence>
<accession>A0A9D7TC41</accession>
<proteinExistence type="predicted"/>
<keyword evidence="1" id="KW-0175">Coiled coil</keyword>
<gene>
    <name evidence="3" type="ORF">IPP00_06505</name>
</gene>
<sequence>MTESPLHESDAPDAPDVSDEPIALEAEVEAPVTVPEPDETVIEAAAEDIVAEAPAEEAEEPAAEDSVAEVVDEVVAEEAPAIDVAEDVTVEVVDEVVAEEAPAIEPVVENVDEDVVEPVVEDVTVEVVDEVAEAEEVAASADAEATAAATPPPAPSPALFARSAGAPATSAFGRVGTDGVVFVKTADGEREVGSYPGVSNADALAYFGRKYDELAASLHLLQQRVTHTEMPAKEAADAVSKLRAQVVEARVVGDLAALDRQLDEIDAAIVVRREADTVARAAAKLAATTQREALVAEAEQISGQPEQKIQWKSSGARMRELLDEWKTHQRSGPRLDKDVEAGLWQRFSVARNSFDKARRTHFAALDSAHDEARTIKERLVAEAERLATSRDWMSTAGAFKHLMDDWRAAGRAGRAEDDALWLRFKSAQDTFFNAKDAIVAAEEEGFRANLTVKQALIVEAEAILPVTDLEKAKAALRIIQDKWDKAGKVPRADMERTEKAIRRVEQAVRDAEDRRWTASNPEAAARAKSLVEQLEKAVTSLEKDLASAQASGNAKKVADAQAALDARRQWLDQARSGLAEFGGR</sequence>
<feature type="region of interest" description="Disordered" evidence="2">
    <location>
        <begin position="139"/>
        <end position="161"/>
    </location>
</feature>
<feature type="compositionally biased region" description="Low complexity" evidence="2">
    <location>
        <begin position="139"/>
        <end position="149"/>
    </location>
</feature>
<comment type="caution">
    <text evidence="3">The sequence shown here is derived from an EMBL/GenBank/DDBJ whole genome shotgun (WGS) entry which is preliminary data.</text>
</comment>
<feature type="region of interest" description="Disordered" evidence="2">
    <location>
        <begin position="1"/>
        <end position="36"/>
    </location>
</feature>
<feature type="coiled-coil region" evidence="1">
    <location>
        <begin position="494"/>
        <end position="551"/>
    </location>
</feature>
<evidence type="ECO:0000313" key="4">
    <source>
        <dbReference type="Proteomes" id="UP000886632"/>
    </source>
</evidence>
<dbReference type="AlphaFoldDB" id="A0A9D7TC41"/>
<dbReference type="EMBL" id="JADKGK010000014">
    <property type="protein sequence ID" value="MBL0003638.1"/>
    <property type="molecule type" value="Genomic_DNA"/>
</dbReference>
<organism evidence="3 4">
    <name type="scientific">Candidatus Phosphoribacter hodrii</name>
    <dbReference type="NCBI Taxonomy" id="2953743"/>
    <lineage>
        <taxon>Bacteria</taxon>
        <taxon>Bacillati</taxon>
        <taxon>Actinomycetota</taxon>
        <taxon>Actinomycetes</taxon>
        <taxon>Micrococcales</taxon>
        <taxon>Dermatophilaceae</taxon>
        <taxon>Candidatus Phosphoribacter</taxon>
    </lineage>
</organism>
<dbReference type="InterPro" id="IPR007139">
    <property type="entry name" value="DUF349"/>
</dbReference>
<reference evidence="3" key="1">
    <citation type="submission" date="2020-10" db="EMBL/GenBank/DDBJ databases">
        <title>Connecting structure to function with the recovery of over 1000 high-quality activated sludge metagenome-assembled genomes encoding full-length rRNA genes using long-read sequencing.</title>
        <authorList>
            <person name="Singleton C.M."/>
            <person name="Petriglieri F."/>
            <person name="Kristensen J.M."/>
            <person name="Kirkegaard R.H."/>
            <person name="Michaelsen T.Y."/>
            <person name="Andersen M.H."/>
            <person name="Karst S.M."/>
            <person name="Dueholm M.S."/>
            <person name="Nielsen P.H."/>
            <person name="Albertsen M."/>
        </authorList>
    </citation>
    <scope>NUCLEOTIDE SEQUENCE</scope>
    <source>
        <strain evidence="3">Ribe_18-Q3-R11-54_MAXAC.001</strain>
    </source>
</reference>